<dbReference type="Gene3D" id="2.40.128.110">
    <property type="entry name" value="Lipid/polyisoprenoid-binding, YceI-like"/>
    <property type="match status" value="1"/>
</dbReference>
<dbReference type="InterPro" id="IPR007372">
    <property type="entry name" value="Lipid/polyisoprenoid-bd_YceI"/>
</dbReference>
<protein>
    <submittedName>
        <fullName evidence="3">Polyisoprenoid-binding protein YceI</fullName>
    </submittedName>
</protein>
<dbReference type="PANTHER" id="PTHR34406:SF1">
    <property type="entry name" value="PROTEIN YCEI"/>
    <property type="match status" value="1"/>
</dbReference>
<accession>A0A852XJJ0</accession>
<keyword evidence="4" id="KW-1185">Reference proteome</keyword>
<evidence type="ECO:0000256" key="1">
    <source>
        <dbReference type="ARBA" id="ARBA00008812"/>
    </source>
</evidence>
<feature type="domain" description="Lipid/polyisoprenoid-binding YceI-like" evidence="2">
    <location>
        <begin position="11"/>
        <end position="179"/>
    </location>
</feature>
<dbReference type="EMBL" id="JACBZX010000001">
    <property type="protein sequence ID" value="NYG38491.1"/>
    <property type="molecule type" value="Genomic_DNA"/>
</dbReference>
<organism evidence="3 4">
    <name type="scientific">Janibacter alkaliphilus</name>
    <dbReference type="NCBI Taxonomy" id="1069963"/>
    <lineage>
        <taxon>Bacteria</taxon>
        <taxon>Bacillati</taxon>
        <taxon>Actinomycetota</taxon>
        <taxon>Actinomycetes</taxon>
        <taxon>Micrococcales</taxon>
        <taxon>Intrasporangiaceae</taxon>
        <taxon>Janibacter</taxon>
    </lineage>
</organism>
<dbReference type="SUPFAM" id="SSF101874">
    <property type="entry name" value="YceI-like"/>
    <property type="match status" value="1"/>
</dbReference>
<gene>
    <name evidence="3" type="ORF">BJY28_002960</name>
</gene>
<proteinExistence type="inferred from homology"/>
<reference evidence="3 4" key="1">
    <citation type="submission" date="2020-07" db="EMBL/GenBank/DDBJ databases">
        <title>Sequencing the genomes of 1000 actinobacteria strains.</title>
        <authorList>
            <person name="Klenk H.-P."/>
        </authorList>
    </citation>
    <scope>NUCLEOTIDE SEQUENCE [LARGE SCALE GENOMIC DNA]</scope>
    <source>
        <strain evidence="3 4">DSM 24723</strain>
    </source>
</reference>
<comment type="similarity">
    <text evidence="1">Belongs to the UPF0312 family.</text>
</comment>
<evidence type="ECO:0000313" key="4">
    <source>
        <dbReference type="Proteomes" id="UP000592181"/>
    </source>
</evidence>
<dbReference type="SMART" id="SM00867">
    <property type="entry name" value="YceI"/>
    <property type="match status" value="1"/>
</dbReference>
<name>A0A852XJJ0_9MICO</name>
<dbReference type="RefSeq" id="WP_179463677.1">
    <property type="nucleotide sequence ID" value="NZ_JACBZX010000001.1"/>
</dbReference>
<sequence length="183" mass="19350">MSDVTQIPAGTYTIDASHSEVGFTARHAMVTKVRGAFSDVEGTVTVGEDFAGSSARATIGVDSVDTRSADRDGHLKSADFFDVEQHPSITFTSTGVREVAGDRFVLDGDLTVKGVTKPVSLDAEYFGTAQDPFGNTRIGFSATTEVDRETWGLSWNAALETGGVLVSKKIVLTLEVSAIQQAA</sequence>
<evidence type="ECO:0000313" key="3">
    <source>
        <dbReference type="EMBL" id="NYG38491.1"/>
    </source>
</evidence>
<dbReference type="InterPro" id="IPR036761">
    <property type="entry name" value="TTHA0802/YceI-like_sf"/>
</dbReference>
<dbReference type="Proteomes" id="UP000592181">
    <property type="component" value="Unassembled WGS sequence"/>
</dbReference>
<comment type="caution">
    <text evidence="3">The sequence shown here is derived from an EMBL/GenBank/DDBJ whole genome shotgun (WGS) entry which is preliminary data.</text>
</comment>
<dbReference type="PANTHER" id="PTHR34406">
    <property type="entry name" value="PROTEIN YCEI"/>
    <property type="match status" value="1"/>
</dbReference>
<evidence type="ECO:0000259" key="2">
    <source>
        <dbReference type="SMART" id="SM00867"/>
    </source>
</evidence>
<dbReference type="AlphaFoldDB" id="A0A852XJJ0"/>
<dbReference type="Pfam" id="PF04264">
    <property type="entry name" value="YceI"/>
    <property type="match status" value="1"/>
</dbReference>